<dbReference type="EMBL" id="PDVP01000017">
    <property type="protein sequence ID" value="PHP65257.1"/>
    <property type="molecule type" value="Genomic_DNA"/>
</dbReference>
<name>A0A2G1QI86_9HYPH</name>
<dbReference type="RefSeq" id="WP_099308215.1">
    <property type="nucleotide sequence ID" value="NZ_PDVP01000017.1"/>
</dbReference>
<sequence length="143" mass="15949">MWGKPWETPFHPVHVVGDFWTMMNPAWQAQMFDQDKILETFRWMASADFDTADVIKHNRETMDRLAKANIEAVETCRQIAENLVNVMITETGRLCGNAPNGDGEQAGGPASPFIEAQARATLFGLTLTRDMLQAAGKLARTPL</sequence>
<keyword evidence="2" id="KW-1185">Reference proteome</keyword>
<protein>
    <recommendedName>
        <fullName evidence="3">Phasin domain-containing protein</fullName>
    </recommendedName>
</protein>
<organism evidence="1 2">
    <name type="scientific">Zhengella mangrovi</name>
    <dbReference type="NCBI Taxonomy" id="1982044"/>
    <lineage>
        <taxon>Bacteria</taxon>
        <taxon>Pseudomonadati</taxon>
        <taxon>Pseudomonadota</taxon>
        <taxon>Alphaproteobacteria</taxon>
        <taxon>Hyphomicrobiales</taxon>
        <taxon>Notoacmeibacteraceae</taxon>
        <taxon>Zhengella</taxon>
    </lineage>
</organism>
<evidence type="ECO:0008006" key="3">
    <source>
        <dbReference type="Google" id="ProtNLM"/>
    </source>
</evidence>
<proteinExistence type="predicted"/>
<dbReference type="Proteomes" id="UP000221168">
    <property type="component" value="Unassembled WGS sequence"/>
</dbReference>
<gene>
    <name evidence="1" type="ORF">CSC94_20350</name>
</gene>
<accession>A0A2G1QI86</accession>
<comment type="caution">
    <text evidence="1">The sequence shown here is derived from an EMBL/GenBank/DDBJ whole genome shotgun (WGS) entry which is preliminary data.</text>
</comment>
<evidence type="ECO:0000313" key="1">
    <source>
        <dbReference type="EMBL" id="PHP65257.1"/>
    </source>
</evidence>
<evidence type="ECO:0000313" key="2">
    <source>
        <dbReference type="Proteomes" id="UP000221168"/>
    </source>
</evidence>
<reference evidence="1 2" key="1">
    <citation type="submission" date="2017-10" db="EMBL/GenBank/DDBJ databases">
        <title>Sedimentibacterium mangrovi gen. nov., sp. nov., a novel member of family Phyllobacteriacea isolated from mangrove sediment.</title>
        <authorList>
            <person name="Liao H."/>
            <person name="Tian Y."/>
        </authorList>
    </citation>
    <scope>NUCLEOTIDE SEQUENCE [LARGE SCALE GENOMIC DNA]</scope>
    <source>
        <strain evidence="1 2">X9-2-2</strain>
    </source>
</reference>
<dbReference type="AlphaFoldDB" id="A0A2G1QI86"/>